<comment type="caution">
    <text evidence="4">The sequence shown here is derived from an EMBL/GenBank/DDBJ whole genome shotgun (WGS) entry which is preliminary data.</text>
</comment>
<reference evidence="4 5" key="1">
    <citation type="submission" date="2019-01" db="EMBL/GenBank/DDBJ databases">
        <title>Genome sequencing of the rare red list fungi Fomitopsis rosea.</title>
        <authorList>
            <person name="Buettner E."/>
            <person name="Kellner H."/>
        </authorList>
    </citation>
    <scope>NUCLEOTIDE SEQUENCE [LARGE SCALE GENOMIC DNA]</scope>
    <source>
        <strain evidence="4 5">DSM 105464</strain>
    </source>
</reference>
<dbReference type="InterPro" id="IPR056402">
    <property type="entry name" value="DA_N"/>
</dbReference>
<gene>
    <name evidence="4" type="ORF">EVJ58_g2674</name>
</gene>
<dbReference type="Proteomes" id="UP000298390">
    <property type="component" value="Unassembled WGS sequence"/>
</dbReference>
<sequence>MFRSAVPIIFIITSLWASHVGAAVVRPPPLQRSTTPFDGQYISTSADSTAVEWWYLQALASDVEGDNPPANVQILYYQGYPVSDGSTATQSGEPEYYITINGMFANGTVFNFNVPTSTGAITTSGEAVSGKWGDAGEFAVPEDLSSMTANVSAADYGIEASISFVARTQRHFGCNATDDAYFDSAVSSSQSLSTPESLFYKQLGWATTIPGGTADVTLTVNGTKLAFTGTAYHDANWLPAPLNEAVSSWYFLNAAVGPYDMSAVLVQPVNSSLKLNTGFLAKDGVVLQNQCSVVGARNTDISTATPTGSYIDSGLTLPTGFTLSYTLANGDVYSFDLTSQGANPNQAIYHRWIGTATGWACGWRTGDGHDSVRVVEPRCDAMTAPPLQKTP</sequence>
<organism evidence="4 5">
    <name type="scientific">Rhodofomes roseus</name>
    <dbReference type="NCBI Taxonomy" id="34475"/>
    <lineage>
        <taxon>Eukaryota</taxon>
        <taxon>Fungi</taxon>
        <taxon>Dikarya</taxon>
        <taxon>Basidiomycota</taxon>
        <taxon>Agaricomycotina</taxon>
        <taxon>Agaricomycetes</taxon>
        <taxon>Polyporales</taxon>
        <taxon>Rhodofomes</taxon>
    </lineage>
</organism>
<evidence type="ECO:0000259" key="3">
    <source>
        <dbReference type="Pfam" id="PF25581"/>
    </source>
</evidence>
<name>A0A4Y9YRP2_9APHY</name>
<dbReference type="STRING" id="34475.A0A4Y9YRP2"/>
<dbReference type="EMBL" id="SEKV01000100">
    <property type="protein sequence ID" value="TFY64378.1"/>
    <property type="molecule type" value="Genomic_DNA"/>
</dbReference>
<dbReference type="Pfam" id="PF24137">
    <property type="entry name" value="DA_N"/>
    <property type="match status" value="1"/>
</dbReference>
<feature type="domain" description="AsqO/PenF-like C-terminal" evidence="3">
    <location>
        <begin position="244"/>
        <end position="368"/>
    </location>
</feature>
<accession>A0A4Y9YRP2</accession>
<evidence type="ECO:0000256" key="1">
    <source>
        <dbReference type="SAM" id="SignalP"/>
    </source>
</evidence>
<protein>
    <recommendedName>
        <fullName evidence="6">AttH domain-containing protein</fullName>
    </recommendedName>
</protein>
<dbReference type="SUPFAM" id="SSF159245">
    <property type="entry name" value="AttH-like"/>
    <property type="match status" value="1"/>
</dbReference>
<dbReference type="InterPro" id="IPR057722">
    <property type="entry name" value="AsqO/PenF-like_C"/>
</dbReference>
<dbReference type="Pfam" id="PF25581">
    <property type="entry name" value="AsqO_C"/>
    <property type="match status" value="1"/>
</dbReference>
<evidence type="ECO:0000259" key="2">
    <source>
        <dbReference type="Pfam" id="PF24137"/>
    </source>
</evidence>
<keyword evidence="1" id="KW-0732">Signal</keyword>
<feature type="domain" description="Diels-Alderase N-terminal" evidence="2">
    <location>
        <begin position="45"/>
        <end position="237"/>
    </location>
</feature>
<feature type="chain" id="PRO_5021213326" description="AttH domain-containing protein" evidence="1">
    <location>
        <begin position="23"/>
        <end position="391"/>
    </location>
</feature>
<feature type="signal peptide" evidence="1">
    <location>
        <begin position="1"/>
        <end position="22"/>
    </location>
</feature>
<evidence type="ECO:0008006" key="6">
    <source>
        <dbReference type="Google" id="ProtNLM"/>
    </source>
</evidence>
<evidence type="ECO:0000313" key="5">
    <source>
        <dbReference type="Proteomes" id="UP000298390"/>
    </source>
</evidence>
<evidence type="ECO:0000313" key="4">
    <source>
        <dbReference type="EMBL" id="TFY64378.1"/>
    </source>
</evidence>
<dbReference type="AlphaFoldDB" id="A0A4Y9YRP2"/>
<proteinExistence type="predicted"/>